<evidence type="ECO:0000313" key="1">
    <source>
        <dbReference type="EMBL" id="KAJ4426378.1"/>
    </source>
</evidence>
<gene>
    <name evidence="1" type="ORF">ANN_27192</name>
</gene>
<sequence>MSPESSTKSYPAFAHIGLRENPRQNLNQQFLAYLNRSGIIGIERLDHFLYRLEVILASRLDLPPPPLPPPPHHAPTMTTIITTTITPVPAQYLKKMEMVHTYELMASRLAAKPGGPGSIPGQVRSVPGRSFNTTCCCHPDCNKTETLGHVLGFCRNMELLHNNRHHKARTGIADVLKSRGLEVYEEIHCVSSLDSNRRADIVAIHRTQSKGLVLDPTIRFERDALQAQHVDEEKKSIYESCIPYLSEKYNIPTIAVSE</sequence>
<dbReference type="EMBL" id="JAJSOF020000040">
    <property type="protein sequence ID" value="KAJ4426378.1"/>
    <property type="molecule type" value="Genomic_DNA"/>
</dbReference>
<protein>
    <recommendedName>
        <fullName evidence="3">Reverse transcriptase</fullName>
    </recommendedName>
</protein>
<evidence type="ECO:0000313" key="2">
    <source>
        <dbReference type="Proteomes" id="UP001148838"/>
    </source>
</evidence>
<dbReference type="Proteomes" id="UP001148838">
    <property type="component" value="Unassembled WGS sequence"/>
</dbReference>
<reference evidence="1 2" key="1">
    <citation type="journal article" date="2022" name="Allergy">
        <title>Genome assembly and annotation of Periplaneta americana reveal a comprehensive cockroach allergen profile.</title>
        <authorList>
            <person name="Wang L."/>
            <person name="Xiong Q."/>
            <person name="Saelim N."/>
            <person name="Wang L."/>
            <person name="Nong W."/>
            <person name="Wan A.T."/>
            <person name="Shi M."/>
            <person name="Liu X."/>
            <person name="Cao Q."/>
            <person name="Hui J.H.L."/>
            <person name="Sookrung N."/>
            <person name="Leung T.F."/>
            <person name="Tungtrongchitr A."/>
            <person name="Tsui S.K.W."/>
        </authorList>
    </citation>
    <scope>NUCLEOTIDE SEQUENCE [LARGE SCALE GENOMIC DNA]</scope>
    <source>
        <strain evidence="1">PWHHKU_190912</strain>
    </source>
</reference>
<keyword evidence="2" id="KW-1185">Reference proteome</keyword>
<organism evidence="1 2">
    <name type="scientific">Periplaneta americana</name>
    <name type="common">American cockroach</name>
    <name type="synonym">Blatta americana</name>
    <dbReference type="NCBI Taxonomy" id="6978"/>
    <lineage>
        <taxon>Eukaryota</taxon>
        <taxon>Metazoa</taxon>
        <taxon>Ecdysozoa</taxon>
        <taxon>Arthropoda</taxon>
        <taxon>Hexapoda</taxon>
        <taxon>Insecta</taxon>
        <taxon>Pterygota</taxon>
        <taxon>Neoptera</taxon>
        <taxon>Polyneoptera</taxon>
        <taxon>Dictyoptera</taxon>
        <taxon>Blattodea</taxon>
        <taxon>Blattoidea</taxon>
        <taxon>Blattidae</taxon>
        <taxon>Blattinae</taxon>
        <taxon>Periplaneta</taxon>
    </lineage>
</organism>
<comment type="caution">
    <text evidence="1">The sequence shown here is derived from an EMBL/GenBank/DDBJ whole genome shotgun (WGS) entry which is preliminary data.</text>
</comment>
<evidence type="ECO:0008006" key="3">
    <source>
        <dbReference type="Google" id="ProtNLM"/>
    </source>
</evidence>
<accession>A0ABQ8RXH2</accession>
<name>A0ABQ8RXH2_PERAM</name>
<proteinExistence type="predicted"/>